<evidence type="ECO:0000259" key="8">
    <source>
        <dbReference type="PROSITE" id="PS50144"/>
    </source>
</evidence>
<evidence type="ECO:0000256" key="5">
    <source>
        <dbReference type="ARBA" id="ARBA00022786"/>
    </source>
</evidence>
<dbReference type="PROSITE" id="PS50235">
    <property type="entry name" value="USP_3"/>
    <property type="match status" value="1"/>
</dbReference>
<dbReference type="Gene3D" id="3.10.20.90">
    <property type="entry name" value="Phosphatidylinositol 3-kinase Catalytic Subunit, Chain A, domain 1"/>
    <property type="match status" value="1"/>
</dbReference>
<dbReference type="SUPFAM" id="SSF49599">
    <property type="entry name" value="TRAF domain-like"/>
    <property type="match status" value="1"/>
</dbReference>
<dbReference type="PANTHER" id="PTHR24006:SF644">
    <property type="entry name" value="UBIQUITIN CARBOXYL-TERMINAL HYDROLASE 7"/>
    <property type="match status" value="1"/>
</dbReference>
<dbReference type="AlphaFoldDB" id="A0A397VVS6"/>
<dbReference type="GO" id="GO:0005829">
    <property type="term" value="C:cytosol"/>
    <property type="evidence" value="ECO:0007669"/>
    <property type="project" value="TreeGrafter"/>
</dbReference>
<reference evidence="10 11" key="1">
    <citation type="submission" date="2018-06" db="EMBL/GenBank/DDBJ databases">
        <title>Comparative genomics reveals the genomic features of Rhizophagus irregularis, R. cerebriforme, R. diaphanum and Gigaspora rosea, and their symbiotic lifestyle signature.</title>
        <authorList>
            <person name="Morin E."/>
            <person name="San Clemente H."/>
            <person name="Chen E.C.H."/>
            <person name="De La Providencia I."/>
            <person name="Hainaut M."/>
            <person name="Kuo A."/>
            <person name="Kohler A."/>
            <person name="Murat C."/>
            <person name="Tang N."/>
            <person name="Roy S."/>
            <person name="Loubradou J."/>
            <person name="Henrissat B."/>
            <person name="Grigoriev I.V."/>
            <person name="Corradi N."/>
            <person name="Roux C."/>
            <person name="Martin F.M."/>
        </authorList>
    </citation>
    <scope>NUCLEOTIDE SEQUENCE [LARGE SCALE GENOMIC DNA]</scope>
    <source>
        <strain evidence="10 11">DAOM 194757</strain>
    </source>
</reference>
<evidence type="ECO:0000256" key="7">
    <source>
        <dbReference type="ARBA" id="ARBA00022807"/>
    </source>
</evidence>
<evidence type="ECO:0000256" key="6">
    <source>
        <dbReference type="ARBA" id="ARBA00022801"/>
    </source>
</evidence>
<dbReference type="InterPro" id="IPR001394">
    <property type="entry name" value="Peptidase_C19_UCH"/>
</dbReference>
<comment type="caution">
    <text evidence="10">The sequence shown here is derived from an EMBL/GenBank/DDBJ whole genome shotgun (WGS) entry which is preliminary data.</text>
</comment>
<keyword evidence="5" id="KW-0833">Ubl conjugation pathway</keyword>
<evidence type="ECO:0000256" key="4">
    <source>
        <dbReference type="ARBA" id="ARBA00022670"/>
    </source>
</evidence>
<evidence type="ECO:0000256" key="1">
    <source>
        <dbReference type="ARBA" id="ARBA00000707"/>
    </source>
</evidence>
<dbReference type="GO" id="GO:0006508">
    <property type="term" value="P:proteolysis"/>
    <property type="evidence" value="ECO:0007669"/>
    <property type="project" value="UniProtKB-KW"/>
</dbReference>
<dbReference type="Pfam" id="PF22486">
    <property type="entry name" value="MATH_2"/>
    <property type="match status" value="1"/>
</dbReference>
<dbReference type="EC" id="3.4.19.12" evidence="3"/>
<evidence type="ECO:0000313" key="10">
    <source>
        <dbReference type="EMBL" id="RIB26685.1"/>
    </source>
</evidence>
<proteinExistence type="inferred from homology"/>
<organism evidence="10 11">
    <name type="scientific">Gigaspora rosea</name>
    <dbReference type="NCBI Taxonomy" id="44941"/>
    <lineage>
        <taxon>Eukaryota</taxon>
        <taxon>Fungi</taxon>
        <taxon>Fungi incertae sedis</taxon>
        <taxon>Mucoromycota</taxon>
        <taxon>Glomeromycotina</taxon>
        <taxon>Glomeromycetes</taxon>
        <taxon>Diversisporales</taxon>
        <taxon>Gigasporaceae</taxon>
        <taxon>Gigaspora</taxon>
    </lineage>
</organism>
<dbReference type="Pfam" id="PF12436">
    <property type="entry name" value="USP7_ICP0_bdg"/>
    <property type="match status" value="1"/>
</dbReference>
<dbReference type="InterPro" id="IPR018200">
    <property type="entry name" value="USP_CS"/>
</dbReference>
<dbReference type="Gene3D" id="2.60.210.10">
    <property type="entry name" value="Apoptosis, Tumor Necrosis Factor Receptor Associated Protein 2, Chain A"/>
    <property type="match status" value="1"/>
</dbReference>
<dbReference type="EMBL" id="QKWP01000127">
    <property type="protein sequence ID" value="RIB26685.1"/>
    <property type="molecule type" value="Genomic_DNA"/>
</dbReference>
<evidence type="ECO:0000313" key="11">
    <source>
        <dbReference type="Proteomes" id="UP000266673"/>
    </source>
</evidence>
<dbReference type="GO" id="GO:0031647">
    <property type="term" value="P:regulation of protein stability"/>
    <property type="evidence" value="ECO:0007669"/>
    <property type="project" value="TreeGrafter"/>
</dbReference>
<protein>
    <recommendedName>
        <fullName evidence="3">ubiquitinyl hydrolase 1</fullName>
        <ecNumber evidence="3">3.4.19.12</ecNumber>
    </recommendedName>
</protein>
<dbReference type="OrthoDB" id="2382402at2759"/>
<dbReference type="PANTHER" id="PTHR24006">
    <property type="entry name" value="UBIQUITIN CARBOXYL-TERMINAL HYDROLASE"/>
    <property type="match status" value="1"/>
</dbReference>
<feature type="domain" description="USP" evidence="9">
    <location>
        <begin position="174"/>
        <end position="473"/>
    </location>
</feature>
<accession>A0A397VVS6</accession>
<gene>
    <name evidence="10" type="ORF">C2G38_2162724</name>
</gene>
<keyword evidence="4" id="KW-0645">Protease</keyword>
<evidence type="ECO:0000259" key="9">
    <source>
        <dbReference type="PROSITE" id="PS50235"/>
    </source>
</evidence>
<feature type="domain" description="MATH" evidence="8">
    <location>
        <begin position="27"/>
        <end position="148"/>
    </location>
</feature>
<keyword evidence="6" id="KW-0378">Hydrolase</keyword>
<dbReference type="InterPro" id="IPR002083">
    <property type="entry name" value="MATH/TRAF_dom"/>
</dbReference>
<dbReference type="PROSITE" id="PS50144">
    <property type="entry name" value="MATH"/>
    <property type="match status" value="1"/>
</dbReference>
<dbReference type="SUPFAM" id="SSF54001">
    <property type="entry name" value="Cysteine proteinases"/>
    <property type="match status" value="1"/>
</dbReference>
<dbReference type="InterPro" id="IPR029346">
    <property type="entry name" value="USP_C"/>
</dbReference>
<comment type="similarity">
    <text evidence="2">Belongs to the peptidase C19 family.</text>
</comment>
<dbReference type="InterPro" id="IPR024729">
    <property type="entry name" value="USP7_ICP0-binding_dom"/>
</dbReference>
<name>A0A397VVS6_9GLOM</name>
<dbReference type="InterPro" id="IPR038765">
    <property type="entry name" value="Papain-like_cys_pep_sf"/>
</dbReference>
<dbReference type="InterPro" id="IPR008974">
    <property type="entry name" value="TRAF-like"/>
</dbReference>
<dbReference type="Proteomes" id="UP000266673">
    <property type="component" value="Unassembled WGS sequence"/>
</dbReference>
<comment type="catalytic activity">
    <reaction evidence="1">
        <text>Thiol-dependent hydrolysis of ester, thioester, amide, peptide and isopeptide bonds formed by the C-terminal Gly of ubiquitin (a 76-residue protein attached to proteins as an intracellular targeting signal).</text>
        <dbReference type="EC" id="3.4.19.12"/>
    </reaction>
</comment>
<dbReference type="GO" id="GO:0016579">
    <property type="term" value="P:protein deubiquitination"/>
    <property type="evidence" value="ECO:0007669"/>
    <property type="project" value="InterPro"/>
</dbReference>
<evidence type="ECO:0000256" key="2">
    <source>
        <dbReference type="ARBA" id="ARBA00009085"/>
    </source>
</evidence>
<dbReference type="Gene3D" id="3.90.70.10">
    <property type="entry name" value="Cysteine proteinases"/>
    <property type="match status" value="1"/>
</dbReference>
<dbReference type="Pfam" id="PF14533">
    <property type="entry name" value="USP7_C2"/>
    <property type="match status" value="2"/>
</dbReference>
<dbReference type="InterPro" id="IPR050164">
    <property type="entry name" value="Peptidase_C19"/>
</dbReference>
<keyword evidence="11" id="KW-1185">Reference proteome</keyword>
<dbReference type="STRING" id="44941.A0A397VVS6"/>
<dbReference type="InterPro" id="IPR028889">
    <property type="entry name" value="USP"/>
</dbReference>
<keyword evidence="7" id="KW-0788">Thiol protease</keyword>
<evidence type="ECO:0000256" key="3">
    <source>
        <dbReference type="ARBA" id="ARBA00012759"/>
    </source>
</evidence>
<dbReference type="GO" id="GO:0004843">
    <property type="term" value="F:cysteine-type deubiquitinase activity"/>
    <property type="evidence" value="ECO:0007669"/>
    <property type="project" value="UniProtKB-EC"/>
</dbReference>
<dbReference type="Pfam" id="PF00443">
    <property type="entry name" value="UCH"/>
    <property type="match status" value="1"/>
</dbReference>
<dbReference type="GO" id="GO:0005634">
    <property type="term" value="C:nucleus"/>
    <property type="evidence" value="ECO:0007669"/>
    <property type="project" value="TreeGrafter"/>
</dbReference>
<dbReference type="PROSITE" id="PS00973">
    <property type="entry name" value="USP_2"/>
    <property type="match status" value="1"/>
</dbReference>
<sequence>MSRLAVTDYENFANNKMPNLDYEIEDFQYYTWNITDWRNLRGDMTSPIFLAGGWRWRIWLYPLGYTDNDVVSIFLLFDDDWYRESSHSCAQFALALWNPEEPTKYVCHAESSNWGFPRFCQHRNLFVPLGNQTRSLIENDSCNITAFVRITKDPTGFLWHNFTNYDSKKATGYITLKNEGTTGYLNATLQLLFSLTYFRKAVYQIPTENDVQDKSVSFAMQKIFYQMQMSDTSVGTKELMKSFGWDSINTFMQHDAHEFYNLLRNNLESKMKNTKDTSKLFVGKIKSYIKCIDVDYESSCVEDYYDIQLNVKGCKTLDDSFMDYIKDETLKGDNKYFAGVYGLQDATKRVIFESFPPVLHLQLKRVEYEAQIATVYKINDRYEFPMEIDLQKYLSPEADMSKPHKYILYGVLVHSGYDYGGHYHALIKPTKNGKWLKFNDDRVVPVTDKEVLESSYGDDIELSSAYVLVYIRESDIYNVLSPMLPEDIPEHLKRRLDWQKIKELEEQESHLCVKVVTPKILNLHQGYGIANFNNSQYPLSEVPQFKILKIETYREFKDKIATSLEILTEQIRFWELANNNIKLITDNYINLSMGEIYTQMGFGQNEMKLYLEIAHEPINDETWFPVGDTNVMEEGSVLIEELNNLRNGDIICFQKDLAEINREGRVHDIPTFYESLSTRIIVRFKPKFKDGRQQPEFELALDKEYTYEVVASHVATYLSTDPLKLQFTSAHITFGTLSFVIKRETNRKLESMLPKRYQSLPASANILYYEILDFSIVELETKKFFRVFWLGATLKEVDVISILLPKNSLIDDVLREILLNFDDPIAKIQEDSILYAEEINQDEVERDINDKVIQVYHFTKNPSHTHGIPFKFVIKAGEIFSATKLRLQARLGMNEKDFAEVKIAIVQENPCIEFKYILYSDAILSDHNWTSDKYLGLDYVCKTERIGIVGDDGKAVYIEE</sequence>